<dbReference type="Proteomes" id="UP001217485">
    <property type="component" value="Unassembled WGS sequence"/>
</dbReference>
<feature type="region of interest" description="Disordered" evidence="1">
    <location>
        <begin position="395"/>
        <end position="440"/>
    </location>
</feature>
<proteinExistence type="predicted"/>
<dbReference type="InterPro" id="IPR018775">
    <property type="entry name" value="RlaP"/>
</dbReference>
<dbReference type="EMBL" id="JAQNDK010000007">
    <property type="protein sequence ID" value="MDC0685571.1"/>
    <property type="molecule type" value="Genomic_DNA"/>
</dbReference>
<comment type="caution">
    <text evidence="2">The sequence shown here is derived from an EMBL/GenBank/DDBJ whole genome shotgun (WGS) entry which is preliminary data.</text>
</comment>
<dbReference type="PANTHER" id="PTHR34817:SF2">
    <property type="entry name" value="NUCLEOTIDYLTRANSFERASE"/>
    <property type="match status" value="1"/>
</dbReference>
<dbReference type="Pfam" id="PF10127">
    <property type="entry name" value="RlaP"/>
    <property type="match status" value="1"/>
</dbReference>
<name>A0ABT5CGL3_9BACT</name>
<dbReference type="RefSeq" id="WP_272103953.1">
    <property type="nucleotide sequence ID" value="NZ_JAQNDK010000007.1"/>
</dbReference>
<sequence>MELRLRGLTHLDPLAVPLPHGTEVTTRVDRLLGDRRVPQGAIGRVVGSAGAELDVMLVGVGVVRYNRDELVPRKAGQVRHAERRSAAWDALRPTVVLEAVVGSRAWGLANEGSDTDRRGVFALPFPWTTGLAEPPRDLVSTDGSSSYWEIEKAIRQALRADPNTLELLFVRTAEARDDIGAWLLEARGAFVSSAIYGSFGRYALSQLKRLSQAHRLAEHRERVLEWLADDPSLALAEVARKLAAVSPRAAPTQVDRELQAKEYIKQLYRSLHDQGLLPARDFASLVAFARAGRASLDPARDLRPKNAYNLVRLIATAIRWLRDGEVDLVVQGDLRETLLAIKSGAWPLDRTIELAESMTPDLEAARLATKLPPHPDVPRADVLLRRVREEIARRHLATEPGPLGKDAPPAPVATWDDGDATWDGGDAAPTPGNEERKDDG</sequence>
<protein>
    <submittedName>
        <fullName evidence="2">Nucleotidyltransferase domain-containing protein</fullName>
    </submittedName>
</protein>
<reference evidence="2 3" key="1">
    <citation type="submission" date="2023-01" db="EMBL/GenBank/DDBJ databases">
        <title>Minimal conservation of predation-associated metabolite biosynthetic gene clusters underscores biosynthetic potential of Myxococcota including descriptions for ten novel species: Archangium lansinium sp. nov., Myxococcus landrumus sp. nov., Nannocystis bai.</title>
        <authorList>
            <person name="Ahearne A."/>
            <person name="Stevens C."/>
            <person name="Dowd S."/>
        </authorList>
    </citation>
    <scope>NUCLEOTIDE SEQUENCE [LARGE SCALE GENOMIC DNA]</scope>
    <source>
        <strain evidence="2 3">WIWO2</strain>
    </source>
</reference>
<evidence type="ECO:0000313" key="2">
    <source>
        <dbReference type="EMBL" id="MDC0685571.1"/>
    </source>
</evidence>
<dbReference type="PANTHER" id="PTHR34817">
    <property type="entry name" value="NUCLEOTIDYLTRANSFERASE"/>
    <property type="match status" value="1"/>
</dbReference>
<accession>A0ABT5CGL3</accession>
<organism evidence="2 3">
    <name type="scientific">Sorangium atrum</name>
    <dbReference type="NCBI Taxonomy" id="2995308"/>
    <lineage>
        <taxon>Bacteria</taxon>
        <taxon>Pseudomonadati</taxon>
        <taxon>Myxococcota</taxon>
        <taxon>Polyangia</taxon>
        <taxon>Polyangiales</taxon>
        <taxon>Polyangiaceae</taxon>
        <taxon>Sorangium</taxon>
    </lineage>
</organism>
<keyword evidence="3" id="KW-1185">Reference proteome</keyword>
<evidence type="ECO:0000256" key="1">
    <source>
        <dbReference type="SAM" id="MobiDB-lite"/>
    </source>
</evidence>
<evidence type="ECO:0000313" key="3">
    <source>
        <dbReference type="Proteomes" id="UP001217485"/>
    </source>
</evidence>
<gene>
    <name evidence="2" type="ORF">POL72_48140</name>
</gene>